<name>A0A9P9BJI9_9PEZI</name>
<proteinExistence type="predicted"/>
<feature type="region of interest" description="Disordered" evidence="1">
    <location>
        <begin position="1"/>
        <end position="20"/>
    </location>
</feature>
<dbReference type="EMBL" id="JAGTJQ010000012">
    <property type="protein sequence ID" value="KAH7016014.1"/>
    <property type="molecule type" value="Genomic_DNA"/>
</dbReference>
<keyword evidence="3" id="KW-1185">Reference proteome</keyword>
<dbReference type="Proteomes" id="UP000756346">
    <property type="component" value="Unassembled WGS sequence"/>
</dbReference>
<dbReference type="RefSeq" id="XP_046005638.1">
    <property type="nucleotide sequence ID" value="XM_046162012.1"/>
</dbReference>
<sequence length="243" mass="26948">MMPMGTPQGQPNDNGRSSQTGQPYLLEAAQTLPCPGSSGFLFPTNRRKGGGGAVMRPVYKRQVIPSKHHTLTIVLFHYAFFASLHSSISMAFDRPALSRKRHWQASGTDHLPRHRQKRVFPRREVIDISSDEGELGRVPQCQTPAPSHIPTPSHVPTPSHTPTSSYEVIDISSDEGELGRVPQRQTPAPSHTPTPPYGTGIQRHQPDVNPADVFASGRGGATRWRLERRQRRSPPPARDDDRQ</sequence>
<accession>A0A9P9BJI9</accession>
<evidence type="ECO:0000313" key="3">
    <source>
        <dbReference type="Proteomes" id="UP000756346"/>
    </source>
</evidence>
<feature type="compositionally biased region" description="Low complexity" evidence="1">
    <location>
        <begin position="156"/>
        <end position="165"/>
    </location>
</feature>
<dbReference type="GeneID" id="70191558"/>
<feature type="compositionally biased region" description="Polar residues" evidence="1">
    <location>
        <begin position="7"/>
        <end position="20"/>
    </location>
</feature>
<comment type="caution">
    <text evidence="2">The sequence shown here is derived from an EMBL/GenBank/DDBJ whole genome shotgun (WGS) entry which is preliminary data.</text>
</comment>
<evidence type="ECO:0000256" key="1">
    <source>
        <dbReference type="SAM" id="MobiDB-lite"/>
    </source>
</evidence>
<gene>
    <name evidence="2" type="ORF">B0I36DRAFT_41387</name>
</gene>
<feature type="region of interest" description="Disordered" evidence="1">
    <location>
        <begin position="130"/>
        <end position="243"/>
    </location>
</feature>
<evidence type="ECO:0000313" key="2">
    <source>
        <dbReference type="EMBL" id="KAH7016014.1"/>
    </source>
</evidence>
<organism evidence="2 3">
    <name type="scientific">Microdochium trichocladiopsis</name>
    <dbReference type="NCBI Taxonomy" id="1682393"/>
    <lineage>
        <taxon>Eukaryota</taxon>
        <taxon>Fungi</taxon>
        <taxon>Dikarya</taxon>
        <taxon>Ascomycota</taxon>
        <taxon>Pezizomycotina</taxon>
        <taxon>Sordariomycetes</taxon>
        <taxon>Xylariomycetidae</taxon>
        <taxon>Xylariales</taxon>
        <taxon>Microdochiaceae</taxon>
        <taxon>Microdochium</taxon>
    </lineage>
</organism>
<reference evidence="2" key="1">
    <citation type="journal article" date="2021" name="Nat. Commun.">
        <title>Genetic determinants of endophytism in the Arabidopsis root mycobiome.</title>
        <authorList>
            <person name="Mesny F."/>
            <person name="Miyauchi S."/>
            <person name="Thiergart T."/>
            <person name="Pickel B."/>
            <person name="Atanasova L."/>
            <person name="Karlsson M."/>
            <person name="Huettel B."/>
            <person name="Barry K.W."/>
            <person name="Haridas S."/>
            <person name="Chen C."/>
            <person name="Bauer D."/>
            <person name="Andreopoulos W."/>
            <person name="Pangilinan J."/>
            <person name="LaButti K."/>
            <person name="Riley R."/>
            <person name="Lipzen A."/>
            <person name="Clum A."/>
            <person name="Drula E."/>
            <person name="Henrissat B."/>
            <person name="Kohler A."/>
            <person name="Grigoriev I.V."/>
            <person name="Martin F.M."/>
            <person name="Hacquard S."/>
        </authorList>
    </citation>
    <scope>NUCLEOTIDE SEQUENCE</scope>
    <source>
        <strain evidence="2">MPI-CAGE-CH-0230</strain>
    </source>
</reference>
<protein>
    <submittedName>
        <fullName evidence="2">Uncharacterized protein</fullName>
    </submittedName>
</protein>
<dbReference type="AlphaFoldDB" id="A0A9P9BJI9"/>